<dbReference type="OrthoDB" id="3269001at2759"/>
<evidence type="ECO:0000256" key="1">
    <source>
        <dbReference type="SAM" id="MobiDB-lite"/>
    </source>
</evidence>
<accession>A0A0D0CDX5</accession>
<evidence type="ECO:0000313" key="3">
    <source>
        <dbReference type="Proteomes" id="UP000053593"/>
    </source>
</evidence>
<proteinExistence type="predicted"/>
<reference evidence="2 3" key="1">
    <citation type="submission" date="2014-04" db="EMBL/GenBank/DDBJ databases">
        <title>Evolutionary Origins and Diversification of the Mycorrhizal Mutualists.</title>
        <authorList>
            <consortium name="DOE Joint Genome Institute"/>
            <consortium name="Mycorrhizal Genomics Consortium"/>
            <person name="Kohler A."/>
            <person name="Kuo A."/>
            <person name="Nagy L.G."/>
            <person name="Floudas D."/>
            <person name="Copeland A."/>
            <person name="Barry K.W."/>
            <person name="Cichocki N."/>
            <person name="Veneault-Fourrey C."/>
            <person name="LaButti K."/>
            <person name="Lindquist E.A."/>
            <person name="Lipzen A."/>
            <person name="Lundell T."/>
            <person name="Morin E."/>
            <person name="Murat C."/>
            <person name="Riley R."/>
            <person name="Ohm R."/>
            <person name="Sun H."/>
            <person name="Tunlid A."/>
            <person name="Henrissat B."/>
            <person name="Grigoriev I.V."/>
            <person name="Hibbett D.S."/>
            <person name="Martin F."/>
        </authorList>
    </citation>
    <scope>NUCLEOTIDE SEQUENCE [LARGE SCALE GENOMIC DNA]</scope>
    <source>
        <strain evidence="2 3">FD-317 M1</strain>
    </source>
</reference>
<dbReference type="HOGENOM" id="CLU_038602_0_0_1"/>
<protein>
    <submittedName>
        <fullName evidence="2">Uncharacterized protein</fullName>
    </submittedName>
</protein>
<feature type="compositionally biased region" description="Basic residues" evidence="1">
    <location>
        <begin position="1"/>
        <end position="10"/>
    </location>
</feature>
<dbReference type="EMBL" id="KN834774">
    <property type="protein sequence ID" value="KIK60674.1"/>
    <property type="molecule type" value="Genomic_DNA"/>
</dbReference>
<feature type="compositionally biased region" description="Low complexity" evidence="1">
    <location>
        <begin position="26"/>
        <end position="40"/>
    </location>
</feature>
<dbReference type="AlphaFoldDB" id="A0A0D0CDX5"/>
<sequence>MKSTKGKGKRTHLEMLQEEYQLLPDESIASASSESPSFTSKKQRPDPLSVFPTPDARHQQTTDLDLKHFTQMTVADAIDNALLTYEDQGEELQNRVVLPRLMNQVDLQQCMQLLEGLSTSNPHAEIDSVLFEVEEKLSINKKEVQQISRPEASDILVRIETQMRALEQSLREWRSRHPNISPIKIQNDNAFLDPTSAHLVPTLIAYALALSQRLLSGASKVAASATLQIMRLYGNTLAGLGVKTTMLQTRSLDDIPNKIETVQNRLNFGIVTEVYAVCPRCNFPYAPQNSPISNDVVYPEFCTNRSPLSSPPCDTPLLDSKGRPVKAYEYYPFPQWFAHFVAQPGVQQYAKEFCEAVRNEPAAPSDKVNTWDGDIYRLLRGPDGKLFVEGGDEGRFFFLLHVDFFSSEGSSGRGKHRSTGVISA</sequence>
<name>A0A0D0CDX5_9AGAR</name>
<keyword evidence="3" id="KW-1185">Reference proteome</keyword>
<feature type="region of interest" description="Disordered" evidence="1">
    <location>
        <begin position="1"/>
        <end position="59"/>
    </location>
</feature>
<dbReference type="Proteomes" id="UP000053593">
    <property type="component" value="Unassembled WGS sequence"/>
</dbReference>
<organism evidence="2 3">
    <name type="scientific">Collybiopsis luxurians FD-317 M1</name>
    <dbReference type="NCBI Taxonomy" id="944289"/>
    <lineage>
        <taxon>Eukaryota</taxon>
        <taxon>Fungi</taxon>
        <taxon>Dikarya</taxon>
        <taxon>Basidiomycota</taxon>
        <taxon>Agaricomycotina</taxon>
        <taxon>Agaricomycetes</taxon>
        <taxon>Agaricomycetidae</taxon>
        <taxon>Agaricales</taxon>
        <taxon>Marasmiineae</taxon>
        <taxon>Omphalotaceae</taxon>
        <taxon>Collybiopsis</taxon>
        <taxon>Collybiopsis luxurians</taxon>
    </lineage>
</organism>
<evidence type="ECO:0000313" key="2">
    <source>
        <dbReference type="EMBL" id="KIK60674.1"/>
    </source>
</evidence>
<gene>
    <name evidence="2" type="ORF">GYMLUDRAFT_244249</name>
</gene>